<evidence type="ECO:0000313" key="3">
    <source>
        <dbReference type="EMBL" id="QRG66755.1"/>
    </source>
</evidence>
<name>A0ABX7FM76_BRECH</name>
<protein>
    <submittedName>
        <fullName evidence="3">Helix-turn-helix transcriptional regulator</fullName>
    </submittedName>
</protein>
<dbReference type="InterPro" id="IPR052543">
    <property type="entry name" value="HTH_Metal-responsive_Reg"/>
</dbReference>
<dbReference type="Pfam" id="PF12840">
    <property type="entry name" value="HTH_20"/>
    <property type="match status" value="1"/>
</dbReference>
<accession>A0ABX7FM76</accession>
<feature type="domain" description="HTH arsR-type" evidence="2">
    <location>
        <begin position="1"/>
        <end position="96"/>
    </location>
</feature>
<evidence type="ECO:0000256" key="1">
    <source>
        <dbReference type="ARBA" id="ARBA00023125"/>
    </source>
</evidence>
<dbReference type="SUPFAM" id="SSF46785">
    <property type="entry name" value="Winged helix' DNA-binding domain"/>
    <property type="match status" value="1"/>
</dbReference>
<proteinExistence type="predicted"/>
<evidence type="ECO:0000313" key="4">
    <source>
        <dbReference type="Proteomes" id="UP000596248"/>
    </source>
</evidence>
<dbReference type="Proteomes" id="UP000596248">
    <property type="component" value="Chromosome"/>
</dbReference>
<dbReference type="PANTHER" id="PTHR39168:SF1">
    <property type="entry name" value="TRANSCRIPTIONAL REGULATORY PROTEIN"/>
    <property type="match status" value="1"/>
</dbReference>
<dbReference type="Gene3D" id="1.10.10.10">
    <property type="entry name" value="Winged helix-like DNA-binding domain superfamily/Winged helix DNA-binding domain"/>
    <property type="match status" value="1"/>
</dbReference>
<evidence type="ECO:0000259" key="2">
    <source>
        <dbReference type="PROSITE" id="PS50987"/>
    </source>
</evidence>
<keyword evidence="4" id="KW-1185">Reference proteome</keyword>
<keyword evidence="1" id="KW-0238">DNA-binding</keyword>
<dbReference type="CDD" id="cd00090">
    <property type="entry name" value="HTH_ARSR"/>
    <property type="match status" value="1"/>
</dbReference>
<organism evidence="3 4">
    <name type="scientific">Brevibacillus choshinensis</name>
    <dbReference type="NCBI Taxonomy" id="54911"/>
    <lineage>
        <taxon>Bacteria</taxon>
        <taxon>Bacillati</taxon>
        <taxon>Bacillota</taxon>
        <taxon>Bacilli</taxon>
        <taxon>Bacillales</taxon>
        <taxon>Paenibacillaceae</taxon>
        <taxon>Brevibacillus</taxon>
    </lineage>
</organism>
<dbReference type="EMBL" id="CP069127">
    <property type="protein sequence ID" value="QRG66755.1"/>
    <property type="molecule type" value="Genomic_DNA"/>
</dbReference>
<dbReference type="InterPro" id="IPR036390">
    <property type="entry name" value="WH_DNA-bd_sf"/>
</dbReference>
<dbReference type="InterPro" id="IPR001845">
    <property type="entry name" value="HTH_ArsR_DNA-bd_dom"/>
</dbReference>
<sequence length="238" mass="26050">MSSSSSPNVSEVASLIGEPSRVAMLLSLLGGKALPASELARAARITPQTASAHLSKLVEGGLLVNESYGRHRYYRLANAEVAHAIEALLAIATPKPIRSLRESDQVRAMRYARTCYDHLAGEVGVALTDRLLALQLIEEIDQDFVLTEAGKDKLGKLGVDLHFSPKSRRRFARPCLDWSERRHHLAGVLGASLTKRLFELGWIERMPDCRAVRLTPAGETGLTEQFGVPIPPPKEAVR</sequence>
<gene>
    <name evidence="3" type="ORF">JNE38_25250</name>
</gene>
<dbReference type="RefSeq" id="WP_203353820.1">
    <property type="nucleotide sequence ID" value="NZ_CP069127.1"/>
</dbReference>
<dbReference type="PANTHER" id="PTHR39168">
    <property type="entry name" value="TRANSCRIPTIONAL REGULATOR-RELATED"/>
    <property type="match status" value="1"/>
</dbReference>
<dbReference type="SMART" id="SM00418">
    <property type="entry name" value="HTH_ARSR"/>
    <property type="match status" value="1"/>
</dbReference>
<dbReference type="InterPro" id="IPR011991">
    <property type="entry name" value="ArsR-like_HTH"/>
</dbReference>
<reference evidence="3 4" key="1">
    <citation type="submission" date="2021-01" db="EMBL/GenBank/DDBJ databases">
        <title>Identification of strong promoters based on the transcriptome of Brevibacillus choshinensis.</title>
        <authorList>
            <person name="Yao D."/>
            <person name="Zhang K."/>
            <person name="Wu J."/>
        </authorList>
    </citation>
    <scope>NUCLEOTIDE SEQUENCE [LARGE SCALE GENOMIC DNA]</scope>
    <source>
        <strain evidence="3 4">HPD31-SP3</strain>
    </source>
</reference>
<dbReference type="PROSITE" id="PS50987">
    <property type="entry name" value="HTH_ARSR_2"/>
    <property type="match status" value="1"/>
</dbReference>
<dbReference type="InterPro" id="IPR036388">
    <property type="entry name" value="WH-like_DNA-bd_sf"/>
</dbReference>